<feature type="transmembrane region" description="Helical" evidence="7">
    <location>
        <begin position="550"/>
        <end position="571"/>
    </location>
</feature>
<evidence type="ECO:0000256" key="2">
    <source>
        <dbReference type="ARBA" id="ARBA00010157"/>
    </source>
</evidence>
<keyword evidence="10" id="KW-1185">Reference proteome</keyword>
<feature type="transmembrane region" description="Helical" evidence="7">
    <location>
        <begin position="276"/>
        <end position="297"/>
    </location>
</feature>
<feature type="transmembrane region" description="Helical" evidence="7">
    <location>
        <begin position="175"/>
        <end position="193"/>
    </location>
</feature>
<name>A0ABP4HF72_9ACTN</name>
<keyword evidence="3" id="KW-1003">Cell membrane</keyword>
<dbReference type="SUPFAM" id="SSF82866">
    <property type="entry name" value="Multidrug efflux transporter AcrB transmembrane domain"/>
    <property type="match status" value="2"/>
</dbReference>
<reference evidence="10" key="1">
    <citation type="journal article" date="2019" name="Int. J. Syst. Evol. Microbiol.">
        <title>The Global Catalogue of Microorganisms (GCM) 10K type strain sequencing project: providing services to taxonomists for standard genome sequencing and annotation.</title>
        <authorList>
            <consortium name="The Broad Institute Genomics Platform"/>
            <consortium name="The Broad Institute Genome Sequencing Center for Infectious Disease"/>
            <person name="Wu L."/>
            <person name="Ma J."/>
        </authorList>
    </citation>
    <scope>NUCLEOTIDE SEQUENCE [LARGE SCALE GENOMIC DNA]</scope>
    <source>
        <strain evidence="10">JCM 13004</strain>
    </source>
</reference>
<evidence type="ECO:0000256" key="4">
    <source>
        <dbReference type="ARBA" id="ARBA00022692"/>
    </source>
</evidence>
<evidence type="ECO:0000313" key="10">
    <source>
        <dbReference type="Proteomes" id="UP001500037"/>
    </source>
</evidence>
<feature type="transmembrane region" description="Helical" evidence="7">
    <location>
        <begin position="657"/>
        <end position="681"/>
    </location>
</feature>
<evidence type="ECO:0000256" key="7">
    <source>
        <dbReference type="SAM" id="Phobius"/>
    </source>
</evidence>
<dbReference type="PROSITE" id="PS50156">
    <property type="entry name" value="SSD"/>
    <property type="match status" value="1"/>
</dbReference>
<feature type="domain" description="SSD" evidence="8">
    <location>
        <begin position="553"/>
        <end position="681"/>
    </location>
</feature>
<dbReference type="PANTHER" id="PTHR33406:SF6">
    <property type="entry name" value="MEMBRANE PROTEIN YDGH-RELATED"/>
    <property type="match status" value="1"/>
</dbReference>
<feature type="transmembrane region" description="Helical" evidence="7">
    <location>
        <begin position="309"/>
        <end position="332"/>
    </location>
</feature>
<gene>
    <name evidence="9" type="ORF">GCM10009665_52940</name>
</gene>
<keyword evidence="5 7" id="KW-1133">Transmembrane helix</keyword>
<comment type="similarity">
    <text evidence="2">Belongs to the resistance-nodulation-cell division (RND) (TC 2.A.6) family. MmpL subfamily.</text>
</comment>
<comment type="subcellular location">
    <subcellularLocation>
        <location evidence="1">Cell membrane</location>
        <topology evidence="1">Multi-pass membrane protein</topology>
    </subcellularLocation>
</comment>
<organism evidence="9 10">
    <name type="scientific">Kitasatospora nipponensis</name>
    <dbReference type="NCBI Taxonomy" id="258049"/>
    <lineage>
        <taxon>Bacteria</taxon>
        <taxon>Bacillati</taxon>
        <taxon>Actinomycetota</taxon>
        <taxon>Actinomycetes</taxon>
        <taxon>Kitasatosporales</taxon>
        <taxon>Streptomycetaceae</taxon>
        <taxon>Kitasatospora</taxon>
    </lineage>
</organism>
<keyword evidence="4 7" id="KW-0812">Transmembrane</keyword>
<dbReference type="Gene3D" id="1.20.1640.10">
    <property type="entry name" value="Multidrug efflux transporter AcrB transmembrane domain"/>
    <property type="match status" value="2"/>
</dbReference>
<proteinExistence type="inferred from homology"/>
<evidence type="ECO:0000256" key="5">
    <source>
        <dbReference type="ARBA" id="ARBA00022989"/>
    </source>
</evidence>
<dbReference type="PANTHER" id="PTHR33406">
    <property type="entry name" value="MEMBRANE PROTEIN MJ1562-RELATED"/>
    <property type="match status" value="1"/>
</dbReference>
<feature type="transmembrane region" description="Helical" evidence="7">
    <location>
        <begin position="233"/>
        <end position="255"/>
    </location>
</feature>
<feature type="transmembrane region" description="Helical" evidence="7">
    <location>
        <begin position="368"/>
        <end position="387"/>
    </location>
</feature>
<feature type="transmembrane region" description="Helical" evidence="7">
    <location>
        <begin position="623"/>
        <end position="651"/>
    </location>
</feature>
<comment type="caution">
    <text evidence="9">The sequence shown here is derived from an EMBL/GenBank/DDBJ whole genome shotgun (WGS) entry which is preliminary data.</text>
</comment>
<keyword evidence="6 7" id="KW-0472">Membrane</keyword>
<sequence length="715" mass="73957">MSPKRTEASGRRMRWLVPLLILFGWLILSGATGSYQGKLGDVAVNDGAAYLPANAESIKADDQQALFWDNKTYAAVVVYERSSGITAEDTSAVKSDAAEAAKLPQLRGSVGEVTPSQDGKALQFTVPIVNKSAALHDAVTALRKTAASHPGLNGHVTGLGGLYDDLSQSFSAIDGQLLLVAVGLVILVLVLVYRSPSLPLLVLLGVAFASGVAAAAVYALTKSGAISLTGQSQGVLSVLVVGATTDYSLLLISRFQEELRLTESKYDALNKAWRAVLWPVLASGGTVILGTLCLLLSDLNSNRSMGPVAALGIAASLLTGLTFMPAVLALCGRGAYWPVKPKFGSAAQAASHGAWGRIAALVGRRQRAVWAAVAVVLLVAAGFSTQFKADGVGLADGFSTKTDGVAGQDILGAHFPGGEGTPVTVIAQQGSLDQVLAAARGVNGLGSVAALTDDPTGGSNGATKVVNGQVEVDGVLATTPDSPAAVSAVRQLRTAVHGIAGAQAKVGGYTAVTIDTRDASDRDLRTVIPLVLLVILVVLALLLRSIVAPVLLIVTVMLSYAATMGVSALFFNHVFKFAGSDPSIPLLGFVFLVAFGVDYNIFLMHRVREESLKQGTRTGTLTALRLTGGVITSAGVVLAATFAALAVVPLVSMAEQAFIVAFGVLLDTMLVRSLLVPALTLELDRKVWWPSRAVFGPPANGAAGNSARREPQSAR</sequence>
<evidence type="ECO:0000256" key="6">
    <source>
        <dbReference type="ARBA" id="ARBA00023136"/>
    </source>
</evidence>
<dbReference type="InterPro" id="IPR000731">
    <property type="entry name" value="SSD"/>
</dbReference>
<feature type="transmembrane region" description="Helical" evidence="7">
    <location>
        <begin position="526"/>
        <end position="543"/>
    </location>
</feature>
<dbReference type="EMBL" id="BAAALF010000116">
    <property type="protein sequence ID" value="GAA1255859.1"/>
    <property type="molecule type" value="Genomic_DNA"/>
</dbReference>
<evidence type="ECO:0000259" key="8">
    <source>
        <dbReference type="PROSITE" id="PS50156"/>
    </source>
</evidence>
<protein>
    <submittedName>
        <fullName evidence="9">MMPL family transporter</fullName>
    </submittedName>
</protein>
<evidence type="ECO:0000256" key="3">
    <source>
        <dbReference type="ARBA" id="ARBA00022475"/>
    </source>
</evidence>
<accession>A0ABP4HF72</accession>
<evidence type="ECO:0000256" key="1">
    <source>
        <dbReference type="ARBA" id="ARBA00004651"/>
    </source>
</evidence>
<feature type="transmembrane region" description="Helical" evidence="7">
    <location>
        <begin position="583"/>
        <end position="602"/>
    </location>
</feature>
<dbReference type="Pfam" id="PF03176">
    <property type="entry name" value="MMPL"/>
    <property type="match status" value="2"/>
</dbReference>
<evidence type="ECO:0000313" key="9">
    <source>
        <dbReference type="EMBL" id="GAA1255859.1"/>
    </source>
</evidence>
<dbReference type="Proteomes" id="UP001500037">
    <property type="component" value="Unassembled WGS sequence"/>
</dbReference>
<dbReference type="InterPro" id="IPR004869">
    <property type="entry name" value="MMPL_dom"/>
</dbReference>
<feature type="transmembrane region" description="Helical" evidence="7">
    <location>
        <begin position="200"/>
        <end position="221"/>
    </location>
</feature>
<dbReference type="InterPro" id="IPR050545">
    <property type="entry name" value="Mycobact_MmpL"/>
</dbReference>